<dbReference type="GO" id="GO:0043565">
    <property type="term" value="F:sequence-specific DNA binding"/>
    <property type="evidence" value="ECO:0007669"/>
    <property type="project" value="InterPro"/>
</dbReference>
<organism evidence="2 3">
    <name type="scientific">Neptunicoccus cionae</name>
    <dbReference type="NCBI Taxonomy" id="2035344"/>
    <lineage>
        <taxon>Bacteria</taxon>
        <taxon>Pseudomonadati</taxon>
        <taxon>Pseudomonadota</taxon>
        <taxon>Alphaproteobacteria</taxon>
        <taxon>Rhodobacterales</taxon>
        <taxon>Paracoccaceae</taxon>
        <taxon>Neptunicoccus</taxon>
    </lineage>
</organism>
<dbReference type="Proteomes" id="UP000628017">
    <property type="component" value="Unassembled WGS sequence"/>
</dbReference>
<evidence type="ECO:0000313" key="2">
    <source>
        <dbReference type="EMBL" id="GGA11478.1"/>
    </source>
</evidence>
<dbReference type="InterPro" id="IPR036388">
    <property type="entry name" value="WH-like_DNA-bd_sf"/>
</dbReference>
<protein>
    <recommendedName>
        <fullName evidence="4">DUF1153 domain-containing protein</fullName>
    </recommendedName>
</protein>
<reference evidence="2" key="2">
    <citation type="submission" date="2020-09" db="EMBL/GenBank/DDBJ databases">
        <authorList>
            <person name="Sun Q."/>
            <person name="Zhou Y."/>
        </authorList>
    </citation>
    <scope>NUCLEOTIDE SEQUENCE</scope>
    <source>
        <strain evidence="2">CGMCC 1.15880</strain>
    </source>
</reference>
<comment type="caution">
    <text evidence="2">The sequence shown here is derived from an EMBL/GenBank/DDBJ whole genome shotgun (WGS) entry which is preliminary data.</text>
</comment>
<evidence type="ECO:0000313" key="3">
    <source>
        <dbReference type="Proteomes" id="UP000628017"/>
    </source>
</evidence>
<feature type="region of interest" description="Disordered" evidence="1">
    <location>
        <begin position="1"/>
        <end position="29"/>
    </location>
</feature>
<evidence type="ECO:0008006" key="4">
    <source>
        <dbReference type="Google" id="ProtNLM"/>
    </source>
</evidence>
<dbReference type="Pfam" id="PF06627">
    <property type="entry name" value="DUF1153"/>
    <property type="match status" value="1"/>
</dbReference>
<gene>
    <name evidence="2" type="ORF">GCM10011498_09610</name>
</gene>
<dbReference type="RefSeq" id="WP_188671409.1">
    <property type="nucleotide sequence ID" value="NZ_BMKA01000001.1"/>
</dbReference>
<dbReference type="SUPFAM" id="SSF48295">
    <property type="entry name" value="TrpR-like"/>
    <property type="match status" value="1"/>
</dbReference>
<evidence type="ECO:0000256" key="1">
    <source>
        <dbReference type="SAM" id="MobiDB-lite"/>
    </source>
</evidence>
<proteinExistence type="predicted"/>
<dbReference type="EMBL" id="BMKA01000001">
    <property type="protein sequence ID" value="GGA11478.1"/>
    <property type="molecule type" value="Genomic_DNA"/>
</dbReference>
<sequence length="91" mass="9996">MYIRKDPGPASVTLPDGSRLSRSDLPPKNTSRWVARRKAVIVAAVEGGLITDREACQTYDLTQDELSSWISAVQSHGPAALRITAIQKYRS</sequence>
<reference evidence="2" key="1">
    <citation type="journal article" date="2014" name="Int. J. Syst. Evol. Microbiol.">
        <title>Complete genome sequence of Corynebacterium casei LMG S-19264T (=DSM 44701T), isolated from a smear-ripened cheese.</title>
        <authorList>
            <consortium name="US DOE Joint Genome Institute (JGI-PGF)"/>
            <person name="Walter F."/>
            <person name="Albersmeier A."/>
            <person name="Kalinowski J."/>
            <person name="Ruckert C."/>
        </authorList>
    </citation>
    <scope>NUCLEOTIDE SEQUENCE</scope>
    <source>
        <strain evidence="2">CGMCC 1.15880</strain>
    </source>
</reference>
<name>A0A916QTX7_9RHOB</name>
<dbReference type="InterPro" id="IPR010921">
    <property type="entry name" value="Trp_repressor/repl_initiator"/>
</dbReference>
<dbReference type="Gene3D" id="1.10.10.10">
    <property type="entry name" value="Winged helix-like DNA-binding domain superfamily/Winged helix DNA-binding domain"/>
    <property type="match status" value="1"/>
</dbReference>
<dbReference type="AlphaFoldDB" id="A0A916QTX7"/>
<accession>A0A916QTX7</accession>
<keyword evidence="3" id="KW-1185">Reference proteome</keyword>
<dbReference type="InterPro" id="IPR009534">
    <property type="entry name" value="DUF1153"/>
</dbReference>